<dbReference type="SMART" id="SM00382">
    <property type="entry name" value="AAA"/>
    <property type="match status" value="1"/>
</dbReference>
<proteinExistence type="inferred from homology"/>
<keyword evidence="2" id="KW-0547">Nucleotide-binding</keyword>
<evidence type="ECO:0000313" key="5">
    <source>
        <dbReference type="EMBL" id="GEC76955.1"/>
    </source>
</evidence>
<evidence type="ECO:0000256" key="1">
    <source>
        <dbReference type="ARBA" id="ARBA00008059"/>
    </source>
</evidence>
<accession>A0A4Y4B8L1</accession>
<comment type="caution">
    <text evidence="5">The sequence shown here is derived from an EMBL/GenBank/DDBJ whole genome shotgun (WGS) entry which is preliminary data.</text>
</comment>
<dbReference type="PIRSF" id="PIRSF003073">
    <property type="entry name" value="DNAC_TnpB_IstB"/>
    <property type="match status" value="1"/>
</dbReference>
<keyword evidence="3" id="KW-0067">ATP-binding</keyword>
<dbReference type="Pfam" id="PF01695">
    <property type="entry name" value="IstB_IS21"/>
    <property type="match status" value="1"/>
</dbReference>
<evidence type="ECO:0000256" key="3">
    <source>
        <dbReference type="ARBA" id="ARBA00022840"/>
    </source>
</evidence>
<dbReference type="PANTHER" id="PTHR30050:SF4">
    <property type="entry name" value="ATP-BINDING PROTEIN RV3427C IN INSERTION SEQUENCE-RELATED"/>
    <property type="match status" value="1"/>
</dbReference>
<dbReference type="InterPro" id="IPR003593">
    <property type="entry name" value="AAA+_ATPase"/>
</dbReference>
<dbReference type="EMBL" id="BJNQ01000031">
    <property type="protein sequence ID" value="GEC76955.1"/>
    <property type="molecule type" value="Genomic_DNA"/>
</dbReference>
<dbReference type="PRINTS" id="PR00051">
    <property type="entry name" value="DNAA"/>
</dbReference>
<sequence>MTTRTTVTTTLRRQRGITEEAAAAAVDQACRRLRLPTIRAVMDEAIRVAEHEQLSYQGFLAELLLAECDDRDRRSTVRRVAGAGFPRQKWLGDFDYDANPNINPATIHTLATGDWVRRSDPLCLIGDSGTGKSHLLIGLGTAAAEKGYRVKYTLATKLVNELVEAADEKQLARTIARYGRVDLLCIDELGYMELDRRGAELLFQVLTEREEKNSVAIASNQSFSGWTDTFTDPRLCAAIIDRLTFNGTIIETGTSSYRLQHTRTATR</sequence>
<dbReference type="GO" id="GO:0005524">
    <property type="term" value="F:ATP binding"/>
    <property type="evidence" value="ECO:0007669"/>
    <property type="project" value="UniProtKB-KW"/>
</dbReference>
<dbReference type="RefSeq" id="WP_141388138.1">
    <property type="nucleotide sequence ID" value="NZ_BJNQ01000031.1"/>
</dbReference>
<dbReference type="InterPro" id="IPR020591">
    <property type="entry name" value="Chromosome_initiator_DnaA-like"/>
</dbReference>
<dbReference type="InterPro" id="IPR002611">
    <property type="entry name" value="IstB_ATP-bd"/>
</dbReference>
<dbReference type="CDD" id="cd00009">
    <property type="entry name" value="AAA"/>
    <property type="match status" value="1"/>
</dbReference>
<reference evidence="5 6" key="1">
    <citation type="submission" date="2019-06" db="EMBL/GenBank/DDBJ databases">
        <title>Whole genome shotgun sequence of Microbacterium liquefaciens NBRC 15037.</title>
        <authorList>
            <person name="Hosoyama A."/>
            <person name="Uohara A."/>
            <person name="Ohji S."/>
            <person name="Ichikawa N."/>
        </authorList>
    </citation>
    <scope>NUCLEOTIDE SEQUENCE [LARGE SCALE GENOMIC DNA]</scope>
    <source>
        <strain evidence="5 6">NBRC 15037</strain>
    </source>
</reference>
<dbReference type="PANTHER" id="PTHR30050">
    <property type="entry name" value="CHROMOSOMAL REPLICATION INITIATOR PROTEIN DNAA"/>
    <property type="match status" value="1"/>
</dbReference>
<evidence type="ECO:0000256" key="2">
    <source>
        <dbReference type="ARBA" id="ARBA00022741"/>
    </source>
</evidence>
<protein>
    <submittedName>
        <fullName evidence="5">ATPase AAA</fullName>
    </submittedName>
</protein>
<organism evidence="5 6">
    <name type="scientific">Microbacterium maritypicum</name>
    <name type="common">Microbacterium liquefaciens</name>
    <dbReference type="NCBI Taxonomy" id="33918"/>
    <lineage>
        <taxon>Bacteria</taxon>
        <taxon>Bacillati</taxon>
        <taxon>Actinomycetota</taxon>
        <taxon>Actinomycetes</taxon>
        <taxon>Micrococcales</taxon>
        <taxon>Microbacteriaceae</taxon>
        <taxon>Microbacterium</taxon>
    </lineage>
</organism>
<dbReference type="NCBIfam" id="NF038214">
    <property type="entry name" value="IS21_help_AAA"/>
    <property type="match status" value="1"/>
</dbReference>
<dbReference type="Gene3D" id="3.40.50.300">
    <property type="entry name" value="P-loop containing nucleotide triphosphate hydrolases"/>
    <property type="match status" value="1"/>
</dbReference>
<dbReference type="SUPFAM" id="SSF52540">
    <property type="entry name" value="P-loop containing nucleoside triphosphate hydrolases"/>
    <property type="match status" value="1"/>
</dbReference>
<name>A0A4Y4B8L1_MICMQ</name>
<dbReference type="InterPro" id="IPR028350">
    <property type="entry name" value="DNAC/IstB-like"/>
</dbReference>
<evidence type="ECO:0000313" key="6">
    <source>
        <dbReference type="Proteomes" id="UP000317410"/>
    </source>
</evidence>
<comment type="similarity">
    <text evidence="1">Belongs to the IS21/IS1162 putative ATP-binding protein family.</text>
</comment>
<gene>
    <name evidence="5" type="primary">istB</name>
    <name evidence="5" type="ORF">MLI01_31000</name>
</gene>
<feature type="domain" description="AAA+ ATPase" evidence="4">
    <location>
        <begin position="118"/>
        <end position="251"/>
    </location>
</feature>
<dbReference type="GO" id="GO:0006260">
    <property type="term" value="P:DNA replication"/>
    <property type="evidence" value="ECO:0007669"/>
    <property type="project" value="TreeGrafter"/>
</dbReference>
<evidence type="ECO:0000259" key="4">
    <source>
        <dbReference type="SMART" id="SM00382"/>
    </source>
</evidence>
<dbReference type="InterPro" id="IPR027417">
    <property type="entry name" value="P-loop_NTPase"/>
</dbReference>
<dbReference type="AlphaFoldDB" id="A0A4Y4B8L1"/>
<dbReference type="Proteomes" id="UP000317410">
    <property type="component" value="Unassembled WGS sequence"/>
</dbReference>
<dbReference type="InterPro" id="IPR047661">
    <property type="entry name" value="IstB"/>
</dbReference>